<dbReference type="EMBL" id="UYYF01004705">
    <property type="protein sequence ID" value="VDN06530.1"/>
    <property type="molecule type" value="Genomic_DNA"/>
</dbReference>
<feature type="compositionally biased region" description="Pro residues" evidence="1">
    <location>
        <begin position="76"/>
        <end position="85"/>
    </location>
</feature>
<dbReference type="AlphaFoldDB" id="A0A0N5D7A9"/>
<dbReference type="OMA" id="KPYWAQA"/>
<dbReference type="WBParaSite" id="TCLT_0000894901-mRNA-1">
    <property type="protein sequence ID" value="TCLT_0000894901-mRNA-1"/>
    <property type="gene ID" value="TCLT_0000894901"/>
</dbReference>
<feature type="region of interest" description="Disordered" evidence="1">
    <location>
        <begin position="60"/>
        <end position="94"/>
    </location>
</feature>
<dbReference type="Proteomes" id="UP000276776">
    <property type="component" value="Unassembled WGS sequence"/>
</dbReference>
<evidence type="ECO:0000256" key="1">
    <source>
        <dbReference type="SAM" id="MobiDB-lite"/>
    </source>
</evidence>
<feature type="compositionally biased region" description="Polar residues" evidence="1">
    <location>
        <begin position="60"/>
        <end position="74"/>
    </location>
</feature>
<evidence type="ECO:0000313" key="3">
    <source>
        <dbReference type="Proteomes" id="UP000276776"/>
    </source>
</evidence>
<dbReference type="OrthoDB" id="5857866at2759"/>
<reference evidence="4" key="1">
    <citation type="submission" date="2017-02" db="UniProtKB">
        <authorList>
            <consortium name="WormBaseParasite"/>
        </authorList>
    </citation>
    <scope>IDENTIFICATION</scope>
</reference>
<keyword evidence="3" id="KW-1185">Reference proteome</keyword>
<feature type="compositionally biased region" description="Polar residues" evidence="1">
    <location>
        <begin position="36"/>
        <end position="48"/>
    </location>
</feature>
<gene>
    <name evidence="2" type="ORF">TCLT_LOCUS8938</name>
</gene>
<evidence type="ECO:0000313" key="4">
    <source>
        <dbReference type="WBParaSite" id="TCLT_0000894901-mRNA-1"/>
    </source>
</evidence>
<protein>
    <submittedName>
        <fullName evidence="4">WH2 domain-containing protein</fullName>
    </submittedName>
</protein>
<accession>A0A0N5D7A9</accession>
<reference evidence="2 3" key="2">
    <citation type="submission" date="2018-11" db="EMBL/GenBank/DDBJ databases">
        <authorList>
            <consortium name="Pathogen Informatics"/>
        </authorList>
    </citation>
    <scope>NUCLEOTIDE SEQUENCE [LARGE SCALE GENOMIC DNA]</scope>
</reference>
<feature type="compositionally biased region" description="Basic and acidic residues" evidence="1">
    <location>
        <begin position="1"/>
        <end position="11"/>
    </location>
</feature>
<name>A0A0N5D7A9_THECL</name>
<evidence type="ECO:0000313" key="2">
    <source>
        <dbReference type="EMBL" id="VDN06530.1"/>
    </source>
</evidence>
<organism evidence="4">
    <name type="scientific">Thelazia callipaeda</name>
    <name type="common">Oriental eyeworm</name>
    <name type="synonym">Parasitic nematode</name>
    <dbReference type="NCBI Taxonomy" id="103827"/>
    <lineage>
        <taxon>Eukaryota</taxon>
        <taxon>Metazoa</taxon>
        <taxon>Ecdysozoa</taxon>
        <taxon>Nematoda</taxon>
        <taxon>Chromadorea</taxon>
        <taxon>Rhabditida</taxon>
        <taxon>Spirurina</taxon>
        <taxon>Spiruromorpha</taxon>
        <taxon>Thelazioidea</taxon>
        <taxon>Thelaziidae</taxon>
        <taxon>Thelazia</taxon>
    </lineage>
</organism>
<proteinExistence type="predicted"/>
<feature type="region of interest" description="Disordered" evidence="1">
    <location>
        <begin position="1"/>
        <end position="48"/>
    </location>
</feature>
<feature type="compositionally biased region" description="Polar residues" evidence="1">
    <location>
        <begin position="19"/>
        <end position="29"/>
    </location>
</feature>
<sequence>MFSRNRSEKRIGIIRSGKGNKQQRQIVQQNHHRQELSSNPLIEGSNTGIPLPLFPNKLKGTSCQVSTSTASLSNRLPPPPPPPRSPTTTFDFLPSNYQRTTQKNVSFERRSPTELLQIRLETVSKPNWAQASLSTFLTLIIAPDLRTKHTS</sequence>